<sequence length="637" mass="69414">MRHIFPDDSATSMRALVWGLGTRVLWFSLAGVLAATVDIAGADGIGQGMPDSGFNHVDAEAQSTVFIREEHDDSASSELVEDDGTYSVARRFRLMVMADHKKDGRACERDMVLQAADITRLRVGGSRTSFSTGLVPLVGLPLLAAAGLKDYILGVNAPVDEPRLPGARALTPHDVVDGVVSVGPGPPPRPDGETPRIVPFRGTQDTPFWKSKTFIGSGVALVAAIIAGLASSYRASKQERSRRGLLGGEQTAVWDLSDCILLVDVGQAQSRKSIFGTFVPGSARLIVDYRRQRARLLYEERPPLVGNLLFRLRRKSLNRFEDFQLNTPHCYFRPDFQPLAQKERTEVSTKKEDRHAPLPLTSGNLFFRELLDSKGKKTEGIAIHFVKNPGWVAPKEALPLAAAARSAASDLDFTLLMRRAAARNLVCSESVKGGSGGISMCWKSSPPTGSLLLWHEEVLQHSCRVVAAFRGSVNHSVWANFATQQLSIGSDAPSTRNDNVRSVLSKCLLLERNPPTYGVALKRATISCPDPATVPCDSILFRQKTDVGVLEGHSGASTSSRKPTEVASTVLQGKEEPDLVGAGAATQMEYRGNKETSKVIQSSVEFFTVFIVDFQRKPSDWPVLLEMRKKDAARTRT</sequence>
<proteinExistence type="predicted"/>
<feature type="transmembrane region" description="Helical" evidence="1">
    <location>
        <begin position="214"/>
        <end position="233"/>
    </location>
</feature>
<gene>
    <name evidence="2" type="ORF">TGDOM2_232000</name>
</gene>
<organism evidence="2 3">
    <name type="scientific">Toxoplasma gondii GAB2-2007-GAL-DOM2</name>
    <dbReference type="NCBI Taxonomy" id="1130820"/>
    <lineage>
        <taxon>Eukaryota</taxon>
        <taxon>Sar</taxon>
        <taxon>Alveolata</taxon>
        <taxon>Apicomplexa</taxon>
        <taxon>Conoidasida</taxon>
        <taxon>Coccidia</taxon>
        <taxon>Eucoccidiorida</taxon>
        <taxon>Eimeriorina</taxon>
        <taxon>Sarcocystidae</taxon>
        <taxon>Toxoplasma</taxon>
    </lineage>
</organism>
<protein>
    <submittedName>
        <fullName evidence="2">Putative transmembrane protein</fullName>
    </submittedName>
</protein>
<dbReference type="AlphaFoldDB" id="A0A086KW59"/>
<keyword evidence="1" id="KW-1133">Transmembrane helix</keyword>
<keyword evidence="1" id="KW-0472">Membrane</keyword>
<comment type="caution">
    <text evidence="2">The sequence shown here is derived from an EMBL/GenBank/DDBJ whole genome shotgun (WGS) entry which is preliminary data.</text>
</comment>
<dbReference type="EMBL" id="AHZU02000088">
    <property type="protein sequence ID" value="KFG48627.1"/>
    <property type="molecule type" value="Genomic_DNA"/>
</dbReference>
<evidence type="ECO:0000313" key="2">
    <source>
        <dbReference type="EMBL" id="KFG48627.1"/>
    </source>
</evidence>
<dbReference type="OrthoDB" id="330659at2759"/>
<dbReference type="Proteomes" id="UP000028837">
    <property type="component" value="Unassembled WGS sequence"/>
</dbReference>
<evidence type="ECO:0000256" key="1">
    <source>
        <dbReference type="SAM" id="Phobius"/>
    </source>
</evidence>
<reference evidence="2 3" key="1">
    <citation type="submission" date="2014-02" db="EMBL/GenBank/DDBJ databases">
        <authorList>
            <person name="Sibley D."/>
            <person name="Venepally P."/>
            <person name="Karamycheva S."/>
            <person name="Hadjithomas M."/>
            <person name="Khan A."/>
            <person name="Brunk B."/>
            <person name="Roos D."/>
            <person name="Caler E."/>
            <person name="Lorenzi H."/>
        </authorList>
    </citation>
    <scope>NUCLEOTIDE SEQUENCE [LARGE SCALE GENOMIC DNA]</scope>
    <source>
        <strain evidence="2 3">GAB2-2007-GAL-DOM2</strain>
    </source>
</reference>
<keyword evidence="1 2" id="KW-0812">Transmembrane</keyword>
<dbReference type="VEuPathDB" id="ToxoDB:TGDOM2_232000"/>
<accession>A0A086KW59</accession>
<name>A0A086KW59_TOXGO</name>
<evidence type="ECO:0000313" key="3">
    <source>
        <dbReference type="Proteomes" id="UP000028837"/>
    </source>
</evidence>